<feature type="transmembrane region" description="Helical" evidence="2">
    <location>
        <begin position="954"/>
        <end position="982"/>
    </location>
</feature>
<organism evidence="4 5">
    <name type="scientific">Zancudomyces culisetae</name>
    <name type="common">Gut fungus</name>
    <name type="synonym">Smittium culisetae</name>
    <dbReference type="NCBI Taxonomy" id="1213189"/>
    <lineage>
        <taxon>Eukaryota</taxon>
        <taxon>Fungi</taxon>
        <taxon>Fungi incertae sedis</taxon>
        <taxon>Zoopagomycota</taxon>
        <taxon>Kickxellomycotina</taxon>
        <taxon>Harpellomycetes</taxon>
        <taxon>Harpellales</taxon>
        <taxon>Legeriomycetaceae</taxon>
        <taxon>Zancudomyces</taxon>
    </lineage>
</organism>
<feature type="compositionally biased region" description="Polar residues" evidence="1">
    <location>
        <begin position="774"/>
        <end position="786"/>
    </location>
</feature>
<sequence>MDNITVLAPTNNALDEYEKERGANKEQKELEILSGESEERERLDTLERTYQGMTRERVLLHVIRDGRFGIDSWIDGMVWESYSGWRKTNNHTEREGVMLKSRVSRGGKVLVGGIEIEDGELHCSAGVVQTLGGVLNFPPTLEELVLQNYHLGINRKAYKHKVVEQKKNNYNSYLDLIKATGWYEEIIGSKDLNFNNIQEGREKGRRYTLWLPHEADLVEQFSRAQWNYLVGAGKAAISEKKKVIARRDARRIARWTVTSGSISLARLGQGVHRVNILGIDKPVSDDYLEVNVTSSYTEQNEGRGNQVQGVPVEREDLVAVDGIAHFLGKAKETDKYKKEILTGGIEWTPEKGLIGLNATKFIEMVESVGLAKYINGEMKNEKMTILVPTNEAIDEWYNNNEINKANMMGNNATESVREFVLYHMIHGSQYTKETLSDGQLLQTELETAKLKQQKQVIKVGKSTDDKVKGLSLHQQRSLPQKSWITFNGVAPEFNGLGLDVTPNCTVYLLKAALTPPGPMILSMVRSLSHSLFAAVVGASGTYDEILYKGTNQTAIIPSNDAFFQLGLAYSYLSLENDKEAMSDLARLVRGHVINRVVYSDEFDITGQNCASKDKNSTIIQVQTLNGTPLWLTRDSDCAIYLSVINPFLPNNNIKDIFTYKISTKDVLFDGGCLHLLESASSHPSSVSCTFDFNSSSDSDVSGLLIPPNLVISPKKLLRGMPNSSLAFRSLLSHLNLTFVLEDNQDVSEQQHYSLLVPNDRAWSTLPAYREFQRRYSSPNSHASGSGDNEIDNPWRNKTNSQLDSYLLRMVKYHILLSSKNADKNQNSHDKPSSFATTNIPTLLDGTFVKQIIYPNNRLAFQPIDEDISGGGSGGRGGKNGDINNPYLPPYLPSHSFVLNAGKIINFYHHQQDNSSDFGNINGNSQPSESFVFELDSFLVPPLYDSNNRPPQSGFLYYASTVLVVFFILGLSGGMFGLIVLWVHAIRTTYAGTEHTYHQIEQ</sequence>
<dbReference type="OrthoDB" id="14252at2759"/>
<dbReference type="InterPro" id="IPR000782">
    <property type="entry name" value="FAS1_domain"/>
</dbReference>
<reference evidence="5" key="1">
    <citation type="submission" date="2017-01" db="EMBL/GenBank/DDBJ databases">
        <authorList>
            <person name="Wang Y."/>
            <person name="White M."/>
            <person name="Kvist S."/>
            <person name="Moncalvo J.-M."/>
        </authorList>
    </citation>
    <scope>NUCLEOTIDE SEQUENCE [LARGE SCALE GENOMIC DNA]</scope>
    <source>
        <strain evidence="5">COL-18-3</strain>
    </source>
</reference>
<keyword evidence="5" id="KW-1185">Reference proteome</keyword>
<dbReference type="InterPro" id="IPR036378">
    <property type="entry name" value="FAS1_dom_sf"/>
</dbReference>
<keyword evidence="2" id="KW-0812">Transmembrane</keyword>
<dbReference type="AlphaFoldDB" id="A0A1R1PS30"/>
<feature type="domain" description="FAS1" evidence="3">
    <location>
        <begin position="516"/>
        <end position="680"/>
    </location>
</feature>
<keyword evidence="2" id="KW-1133">Transmembrane helix</keyword>
<evidence type="ECO:0000313" key="5">
    <source>
        <dbReference type="Proteomes" id="UP000188320"/>
    </source>
</evidence>
<feature type="domain" description="FAS1" evidence="3">
    <location>
        <begin position="1"/>
        <end position="135"/>
    </location>
</feature>
<dbReference type="Proteomes" id="UP000188320">
    <property type="component" value="Unassembled WGS sequence"/>
</dbReference>
<gene>
    <name evidence="4" type="ORF">AX774_g2695</name>
</gene>
<dbReference type="Pfam" id="PF02469">
    <property type="entry name" value="Fasciclin"/>
    <property type="match status" value="1"/>
</dbReference>
<dbReference type="Gene3D" id="2.30.180.10">
    <property type="entry name" value="FAS1 domain"/>
    <property type="match status" value="3"/>
</dbReference>
<protein>
    <recommendedName>
        <fullName evidence="3">FAS1 domain-containing protein</fullName>
    </recommendedName>
</protein>
<dbReference type="SMART" id="SM00554">
    <property type="entry name" value="FAS1"/>
    <property type="match status" value="3"/>
</dbReference>
<name>A0A1R1PS30_ZANCU</name>
<feature type="region of interest" description="Disordered" evidence="1">
    <location>
        <begin position="774"/>
        <end position="795"/>
    </location>
</feature>
<dbReference type="PANTHER" id="PTHR10900">
    <property type="entry name" value="PERIOSTIN-RELATED"/>
    <property type="match status" value="1"/>
</dbReference>
<dbReference type="EMBL" id="LSSK01000312">
    <property type="protein sequence ID" value="OMH83790.1"/>
    <property type="molecule type" value="Genomic_DNA"/>
</dbReference>
<dbReference type="SUPFAM" id="SSF82153">
    <property type="entry name" value="FAS1 domain"/>
    <property type="match status" value="3"/>
</dbReference>
<proteinExistence type="predicted"/>
<dbReference type="PROSITE" id="PS50213">
    <property type="entry name" value="FAS1"/>
    <property type="match status" value="2"/>
</dbReference>
<comment type="caution">
    <text evidence="4">The sequence shown here is derived from an EMBL/GenBank/DDBJ whole genome shotgun (WGS) entry which is preliminary data.</text>
</comment>
<dbReference type="InterPro" id="IPR050904">
    <property type="entry name" value="Adhesion/Biosynth-related"/>
</dbReference>
<keyword evidence="2" id="KW-0472">Membrane</keyword>
<evidence type="ECO:0000313" key="4">
    <source>
        <dbReference type="EMBL" id="OMH83790.1"/>
    </source>
</evidence>
<accession>A0A1R1PS30</accession>
<dbReference type="PANTHER" id="PTHR10900:SF77">
    <property type="entry name" value="FI19380P1"/>
    <property type="match status" value="1"/>
</dbReference>
<evidence type="ECO:0000256" key="2">
    <source>
        <dbReference type="SAM" id="Phobius"/>
    </source>
</evidence>
<evidence type="ECO:0000259" key="3">
    <source>
        <dbReference type="PROSITE" id="PS50213"/>
    </source>
</evidence>
<evidence type="ECO:0000256" key="1">
    <source>
        <dbReference type="SAM" id="MobiDB-lite"/>
    </source>
</evidence>